<evidence type="ECO:0000256" key="2">
    <source>
        <dbReference type="ARBA" id="ARBA00005695"/>
    </source>
</evidence>
<dbReference type="RefSeq" id="WP_097806737.1">
    <property type="nucleotide sequence ID" value="NZ_FXYH01000023.1"/>
</dbReference>
<dbReference type="InterPro" id="IPR000914">
    <property type="entry name" value="SBP_5_dom"/>
</dbReference>
<dbReference type="GO" id="GO:0030288">
    <property type="term" value="C:outer membrane-bounded periplasmic space"/>
    <property type="evidence" value="ECO:0007669"/>
    <property type="project" value="UniProtKB-ARBA"/>
</dbReference>
<comment type="similarity">
    <text evidence="2">Belongs to the bacterial solute-binding protein 5 family.</text>
</comment>
<feature type="signal peptide" evidence="4">
    <location>
        <begin position="1"/>
        <end position="26"/>
    </location>
</feature>
<keyword evidence="3 4" id="KW-0732">Signal</keyword>
<evidence type="ECO:0000256" key="4">
    <source>
        <dbReference type="SAM" id="SignalP"/>
    </source>
</evidence>
<gene>
    <name evidence="6" type="primary">ddpA</name>
    <name evidence="6" type="ORF">PEV8663_04313</name>
</gene>
<dbReference type="CDD" id="cd08512">
    <property type="entry name" value="PBP2_NikA_DppA_OppA_like_7"/>
    <property type="match status" value="1"/>
</dbReference>
<dbReference type="InterPro" id="IPR039424">
    <property type="entry name" value="SBP_5"/>
</dbReference>
<dbReference type="InterPro" id="IPR030678">
    <property type="entry name" value="Peptide/Ni-bd"/>
</dbReference>
<dbReference type="Gene3D" id="3.40.190.10">
    <property type="entry name" value="Periplasmic binding protein-like II"/>
    <property type="match status" value="1"/>
</dbReference>
<dbReference type="EMBL" id="FXYH01000023">
    <property type="protein sequence ID" value="SMX49760.1"/>
    <property type="molecule type" value="Genomic_DNA"/>
</dbReference>
<evidence type="ECO:0000313" key="6">
    <source>
        <dbReference type="EMBL" id="SMX49760.1"/>
    </source>
</evidence>
<accession>A0A238L4I4</accession>
<dbReference type="OrthoDB" id="9803988at2"/>
<proteinExistence type="inferred from homology"/>
<dbReference type="PANTHER" id="PTHR30290">
    <property type="entry name" value="PERIPLASMIC BINDING COMPONENT OF ABC TRANSPORTER"/>
    <property type="match status" value="1"/>
</dbReference>
<keyword evidence="7" id="KW-1185">Reference proteome</keyword>
<dbReference type="GO" id="GO:0015833">
    <property type="term" value="P:peptide transport"/>
    <property type="evidence" value="ECO:0007669"/>
    <property type="project" value="TreeGrafter"/>
</dbReference>
<dbReference type="Gene3D" id="3.10.105.10">
    <property type="entry name" value="Dipeptide-binding Protein, Domain 3"/>
    <property type="match status" value="1"/>
</dbReference>
<protein>
    <submittedName>
        <fullName evidence="6">Putative D,D-dipeptide-binding periplasmic protein DdpA</fullName>
    </submittedName>
</protein>
<dbReference type="Gene3D" id="3.90.76.10">
    <property type="entry name" value="Dipeptide-binding Protein, Domain 1"/>
    <property type="match status" value="1"/>
</dbReference>
<sequence>MNAFNKLLSGAAMGLALSVTSMAAYAETPANMLVIAHRIDDVTTVDPAESFEFAGSDISRNVYGRLVNLDPNDLAAGYQPDLAESWDVSEDGKTITFTMREGVKFHSGNPVRAEDAAYSLQRAVILNKTPAFILTQFGFTADNAMETIKADGNKLIITTDQKYATSFVLNCLTSTIGGIVDKEVVMANEVDGDMGNTWLKTNSAGSGPYVLSSWKPNESVLLTSNPDYYGGAPAMERVIVQHVLESASQRLLLERGDIDIARNLNPEDIAGATGADGVKVVDELKGRLMYLALNQKHPVLSKPEVRQAFKYLIDYEGMRDSFLKGQYTIHQNFLPATYLGASDEAPFTYDIEKAKELLAAAGVEGLEIEIGVREAQERMEIGQSFQNAAAQAGIKVNITVGTAKQILARYRARDIDVYLGAWGPDYPDPQTNAGTFAYNPDNSDAANATGLLAWRTGWDPEGLTDKVAAAVTEGDRDMRVKMYQEIQAEFREKSPFVVMFQQIEQSAMRDNVMNFSTGQAVTAAAYWQVTK</sequence>
<organism evidence="6 7">
    <name type="scientific">Pelagimonas varians</name>
    <dbReference type="NCBI Taxonomy" id="696760"/>
    <lineage>
        <taxon>Bacteria</taxon>
        <taxon>Pseudomonadati</taxon>
        <taxon>Pseudomonadota</taxon>
        <taxon>Alphaproteobacteria</taxon>
        <taxon>Rhodobacterales</taxon>
        <taxon>Roseobacteraceae</taxon>
        <taxon>Pelagimonas</taxon>
    </lineage>
</organism>
<evidence type="ECO:0000256" key="3">
    <source>
        <dbReference type="ARBA" id="ARBA00022729"/>
    </source>
</evidence>
<feature type="chain" id="PRO_5013122285" evidence="4">
    <location>
        <begin position="27"/>
        <end position="531"/>
    </location>
</feature>
<evidence type="ECO:0000313" key="7">
    <source>
        <dbReference type="Proteomes" id="UP000220836"/>
    </source>
</evidence>
<dbReference type="InterPro" id="IPR023765">
    <property type="entry name" value="SBP_5_CS"/>
</dbReference>
<evidence type="ECO:0000259" key="5">
    <source>
        <dbReference type="Pfam" id="PF00496"/>
    </source>
</evidence>
<dbReference type="PROSITE" id="PS01040">
    <property type="entry name" value="SBP_BACTERIAL_5"/>
    <property type="match status" value="1"/>
</dbReference>
<dbReference type="PANTHER" id="PTHR30290:SF34">
    <property type="entry name" value="ABC TRANSPORTER, PERIPLASMIC OLIGO-PEPTIDE BINDING PROTEIN, PUTATIVE-RELATED"/>
    <property type="match status" value="1"/>
</dbReference>
<dbReference type="Pfam" id="PF00496">
    <property type="entry name" value="SBP_bac_5"/>
    <property type="match status" value="1"/>
</dbReference>
<feature type="domain" description="Solute-binding protein family 5" evidence="5">
    <location>
        <begin position="78"/>
        <end position="442"/>
    </location>
</feature>
<dbReference type="GO" id="GO:1904680">
    <property type="term" value="F:peptide transmembrane transporter activity"/>
    <property type="evidence" value="ECO:0007669"/>
    <property type="project" value="TreeGrafter"/>
</dbReference>
<dbReference type="SUPFAM" id="SSF53850">
    <property type="entry name" value="Periplasmic binding protein-like II"/>
    <property type="match status" value="1"/>
</dbReference>
<comment type="subcellular location">
    <subcellularLocation>
        <location evidence="1">Periplasm</location>
    </subcellularLocation>
</comment>
<dbReference type="PIRSF" id="PIRSF002741">
    <property type="entry name" value="MppA"/>
    <property type="match status" value="1"/>
</dbReference>
<reference evidence="6 7" key="1">
    <citation type="submission" date="2017-05" db="EMBL/GenBank/DDBJ databases">
        <authorList>
            <person name="Song R."/>
            <person name="Chenine A.L."/>
            <person name="Ruprecht R.M."/>
        </authorList>
    </citation>
    <scope>NUCLEOTIDE SEQUENCE [LARGE SCALE GENOMIC DNA]</scope>
    <source>
        <strain evidence="6 7">CECT 8663</strain>
    </source>
</reference>
<evidence type="ECO:0000256" key="1">
    <source>
        <dbReference type="ARBA" id="ARBA00004418"/>
    </source>
</evidence>
<dbReference type="GO" id="GO:0043190">
    <property type="term" value="C:ATP-binding cassette (ABC) transporter complex"/>
    <property type="evidence" value="ECO:0007669"/>
    <property type="project" value="InterPro"/>
</dbReference>
<name>A0A238L4I4_9RHOB</name>
<dbReference type="Proteomes" id="UP000220836">
    <property type="component" value="Unassembled WGS sequence"/>
</dbReference>
<dbReference type="AlphaFoldDB" id="A0A238L4I4"/>